<dbReference type="InterPro" id="IPR042301">
    <property type="entry name" value="GH115_sf"/>
</dbReference>
<keyword evidence="1" id="KW-0378">Hydrolase</keyword>
<accession>A0ABQ1MHX5</accession>
<dbReference type="Gene3D" id="1.20.58.2150">
    <property type="match status" value="1"/>
</dbReference>
<dbReference type="PANTHER" id="PTHR37842">
    <property type="match status" value="1"/>
</dbReference>
<sequence>MNQHFKSILIFLLVTFTWSSIYAQSNIPQFVSTHFSLNSFPLVNGTATPIIFDGTDEGILLAVENLQKDIQAVSGKNAVLKKGIEGENTVLIIGQLGESVLIDELVKNGRIEISPIANKWETFQIQTIQNPFPGIDQALVIVGSDKRGTIFGIYELSKQIGVSPWNWWADVPVKEKSAIFIHHGIYSKGTPAVKFRGIFINDEAPALSSWTQEKFGGFNHKFYGHVFELILRLQGNYLWPAMWGRAFYDDDPLNGPLADKYGIVIGTSHHEPLMRAHAEWSKYGEGDWNYQTNKEVLRDFWKTGMERQGNMEATVSLGMRGDGDEPMSEENNIALLEEIVADQRKIIEEVTGKPASVTPQFWALYKEVQEYYDKGMRVPDDVTLLLCDDNWGNVRKLPAIGAKDRKGGYGMYYHFDYVGGPRNYKWINTNPLPKIWEQMNRTYQHGVEELWVVNVGDIKPMEIPISFFLDFAWNPDAMPSTSISQYTEDWVENQFGSEYASEIAQLVSGFGKLSGRRKPELLNQKTYSIHFYNEMSSVSEEWNELEELSDFVKSKLASKYHDAFYQLVEHPIKASANLHRLYESTALNELYHAQGRNLTNKKADEVKTYFENDSLISAFYNNSLADGKWSHMMDQTHIGYTSWQEPRTNVIPKVEYLEVPERGSLGVSISESTAFFPESKSLKSVTLSPFDNQKVKLELFNRGNSFIDFKINNKSKWLKTSLESGEIETQVNVVLEVDWSIAPKGKSTAEFEIRSGKDRVSVEVPIHNYEIEESFRGFVPSFGVLAMEADHFSSKHEENPVRWQVVEDLGKTGNSIMATPEIAFTESDTIQGSYLTYDVWFEEAGEYEVNILTGPTLNYLNAEKGIQYGLAANEGEPILVSIHENERQRRWDTWVSNSINVTKRKLNFQKGHNQFKLYMVNPGVVFQKIIIDAGGLQESNLGPKESFFKY</sequence>
<evidence type="ECO:0000313" key="4">
    <source>
        <dbReference type="Proteomes" id="UP000635885"/>
    </source>
</evidence>
<dbReference type="Gene3D" id="3.30.379.10">
    <property type="entry name" value="Chitobiase/beta-hexosaminidase domain 2-like"/>
    <property type="match status" value="1"/>
</dbReference>
<name>A0ABQ1MHX5_9BACT</name>
<feature type="domain" description="Gylcosyl hydrolase 115 C-terminal" evidence="2">
    <location>
        <begin position="777"/>
        <end position="945"/>
    </location>
</feature>
<proteinExistence type="predicted"/>
<dbReference type="Pfam" id="PF17829">
    <property type="entry name" value="GH115_C"/>
    <property type="match status" value="1"/>
</dbReference>
<gene>
    <name evidence="3" type="ORF">GCM10010993_19060</name>
</gene>
<evidence type="ECO:0000313" key="3">
    <source>
        <dbReference type="EMBL" id="GGC40560.1"/>
    </source>
</evidence>
<dbReference type="InterPro" id="IPR031924">
    <property type="entry name" value="GH115"/>
</dbReference>
<dbReference type="Gene3D" id="3.20.20.520">
    <property type="entry name" value="Glycosyl hydrolase family 115"/>
    <property type="match status" value="1"/>
</dbReference>
<dbReference type="Proteomes" id="UP000635885">
    <property type="component" value="Unassembled WGS sequence"/>
</dbReference>
<dbReference type="InterPro" id="IPR029018">
    <property type="entry name" value="Hex-like_dom2"/>
</dbReference>
<organism evidence="3 4">
    <name type="scientific">Belliella aquatica</name>
    <dbReference type="NCBI Taxonomy" id="1323734"/>
    <lineage>
        <taxon>Bacteria</taxon>
        <taxon>Pseudomonadati</taxon>
        <taxon>Bacteroidota</taxon>
        <taxon>Cytophagia</taxon>
        <taxon>Cytophagales</taxon>
        <taxon>Cyclobacteriaceae</taxon>
        <taxon>Belliella</taxon>
    </lineage>
</organism>
<dbReference type="PANTHER" id="PTHR37842:SF2">
    <property type="entry name" value="GYLCOSYL HYDROLASE 115 C-TERMINAL DOMAIN-CONTAINING PROTEIN"/>
    <property type="match status" value="1"/>
</dbReference>
<dbReference type="Gene3D" id="2.60.120.1620">
    <property type="match status" value="1"/>
</dbReference>
<dbReference type="SUPFAM" id="SSF55545">
    <property type="entry name" value="beta-N-acetylhexosaminidase-like domain"/>
    <property type="match status" value="1"/>
</dbReference>
<dbReference type="EMBL" id="BMFD01000005">
    <property type="protein sequence ID" value="GGC40560.1"/>
    <property type="molecule type" value="Genomic_DNA"/>
</dbReference>
<dbReference type="RefSeq" id="WP_188442164.1">
    <property type="nucleotide sequence ID" value="NZ_BMFD01000005.1"/>
</dbReference>
<protein>
    <recommendedName>
        <fullName evidence="2">Gylcosyl hydrolase 115 C-terminal domain-containing protein</fullName>
    </recommendedName>
</protein>
<dbReference type="InterPro" id="IPR041437">
    <property type="entry name" value="GH115_C"/>
</dbReference>
<reference evidence="4" key="1">
    <citation type="journal article" date="2019" name="Int. J. Syst. Evol. Microbiol.">
        <title>The Global Catalogue of Microorganisms (GCM) 10K type strain sequencing project: providing services to taxonomists for standard genome sequencing and annotation.</title>
        <authorList>
            <consortium name="The Broad Institute Genomics Platform"/>
            <consortium name="The Broad Institute Genome Sequencing Center for Infectious Disease"/>
            <person name="Wu L."/>
            <person name="Ma J."/>
        </authorList>
    </citation>
    <scope>NUCLEOTIDE SEQUENCE [LARGE SCALE GENOMIC DNA]</scope>
    <source>
        <strain evidence="4">CGMCC 1.12479</strain>
    </source>
</reference>
<keyword evidence="4" id="KW-1185">Reference proteome</keyword>
<evidence type="ECO:0000259" key="2">
    <source>
        <dbReference type="Pfam" id="PF17829"/>
    </source>
</evidence>
<dbReference type="Pfam" id="PF15979">
    <property type="entry name" value="Glyco_hydro_115"/>
    <property type="match status" value="1"/>
</dbReference>
<comment type="caution">
    <text evidence="3">The sequence shown here is derived from an EMBL/GenBank/DDBJ whole genome shotgun (WGS) entry which is preliminary data.</text>
</comment>
<evidence type="ECO:0000256" key="1">
    <source>
        <dbReference type="ARBA" id="ARBA00022801"/>
    </source>
</evidence>